<accession>A0A1H8JKX4</accession>
<protein>
    <submittedName>
        <fullName evidence="1">Uncharacterized protein</fullName>
    </submittedName>
</protein>
<proteinExistence type="predicted"/>
<dbReference type="AlphaFoldDB" id="A0A1H8JKX4"/>
<sequence length="93" mass="11128">MDTKYEEIIVKNFFIKRVQDRVIFELSCPKKRINALTRLCHNYKNTLYEKYLIEIPKSNSNCAEIVSLLKKYRAGDFFMPYLSIKTLMENICH</sequence>
<reference evidence="1 2" key="1">
    <citation type="submission" date="2016-10" db="EMBL/GenBank/DDBJ databases">
        <authorList>
            <person name="de Groot N.N."/>
        </authorList>
    </citation>
    <scope>NUCLEOTIDE SEQUENCE [LARGE SCALE GENOMIC DNA]</scope>
    <source>
        <strain evidence="1 2">DSM 46701</strain>
    </source>
</reference>
<name>A0A1H8JKX4_9BACL</name>
<evidence type="ECO:0000313" key="1">
    <source>
        <dbReference type="EMBL" id="SEN81181.1"/>
    </source>
</evidence>
<organism evidence="1 2">
    <name type="scientific">Lihuaxuella thermophila</name>
    <dbReference type="NCBI Taxonomy" id="1173111"/>
    <lineage>
        <taxon>Bacteria</taxon>
        <taxon>Bacillati</taxon>
        <taxon>Bacillota</taxon>
        <taxon>Bacilli</taxon>
        <taxon>Bacillales</taxon>
        <taxon>Thermoactinomycetaceae</taxon>
        <taxon>Lihuaxuella</taxon>
    </lineage>
</organism>
<dbReference type="EMBL" id="FOCQ01000028">
    <property type="protein sequence ID" value="SEN81181.1"/>
    <property type="molecule type" value="Genomic_DNA"/>
</dbReference>
<keyword evidence="2" id="KW-1185">Reference proteome</keyword>
<gene>
    <name evidence="1" type="ORF">SAMN05444955_1286</name>
</gene>
<dbReference type="Proteomes" id="UP000199695">
    <property type="component" value="Unassembled WGS sequence"/>
</dbReference>
<evidence type="ECO:0000313" key="2">
    <source>
        <dbReference type="Proteomes" id="UP000199695"/>
    </source>
</evidence>
<dbReference type="RefSeq" id="WP_170840026.1">
    <property type="nucleotide sequence ID" value="NZ_FOCQ01000028.1"/>
</dbReference>